<name>A0AAP5AIC7_9GAMM</name>
<evidence type="ECO:0000313" key="1">
    <source>
        <dbReference type="EMBL" id="MDQ1108532.1"/>
    </source>
</evidence>
<comment type="caution">
    <text evidence="1">The sequence shown here is derived from an EMBL/GenBank/DDBJ whole genome shotgun (WGS) entry which is preliminary data.</text>
</comment>
<protein>
    <submittedName>
        <fullName evidence="1">Uncharacterized protein</fullName>
    </submittedName>
</protein>
<accession>A0AAP5AIC7</accession>
<dbReference type="RefSeq" id="WP_307106905.1">
    <property type="nucleotide sequence ID" value="NZ_JAUTAS010000001.1"/>
</dbReference>
<gene>
    <name evidence="1" type="ORF">QE424_001691</name>
</gene>
<sequence>MTDYGRLNDFQGIDALLKRLVSVSSEKAVSLREQHPGLPEDYVEFLLRIGARVVEVDTEDPTAVDVAPDFATFIAQKFSEVASWQ</sequence>
<dbReference type="AlphaFoldDB" id="A0AAP5AIC7"/>
<dbReference type="EMBL" id="JAUTAS010000001">
    <property type="protein sequence ID" value="MDQ1108532.1"/>
    <property type="molecule type" value="Genomic_DNA"/>
</dbReference>
<organism evidence="1 2">
    <name type="scientific">Stenotrophomonas rhizophila</name>
    <dbReference type="NCBI Taxonomy" id="216778"/>
    <lineage>
        <taxon>Bacteria</taxon>
        <taxon>Pseudomonadati</taxon>
        <taxon>Pseudomonadota</taxon>
        <taxon>Gammaproteobacteria</taxon>
        <taxon>Lysobacterales</taxon>
        <taxon>Lysobacteraceae</taxon>
        <taxon>Stenotrophomonas</taxon>
    </lineage>
</organism>
<evidence type="ECO:0000313" key="2">
    <source>
        <dbReference type="Proteomes" id="UP001226084"/>
    </source>
</evidence>
<proteinExistence type="predicted"/>
<dbReference type="Proteomes" id="UP001226084">
    <property type="component" value="Unassembled WGS sequence"/>
</dbReference>
<reference evidence="1" key="1">
    <citation type="submission" date="2023-07" db="EMBL/GenBank/DDBJ databases">
        <title>Functional and genomic diversity of the sorghum phyllosphere microbiome.</title>
        <authorList>
            <person name="Shade A."/>
        </authorList>
    </citation>
    <scope>NUCLEOTIDE SEQUENCE</scope>
    <source>
        <strain evidence="1">SORGH_AS_0457</strain>
    </source>
</reference>